<evidence type="ECO:0000256" key="1">
    <source>
        <dbReference type="SAM" id="Phobius"/>
    </source>
</evidence>
<organism evidence="2 3">
    <name type="scientific">Mixta theicola</name>
    <dbReference type="NCBI Taxonomy" id="1458355"/>
    <lineage>
        <taxon>Bacteria</taxon>
        <taxon>Pseudomonadati</taxon>
        <taxon>Pseudomonadota</taxon>
        <taxon>Gammaproteobacteria</taxon>
        <taxon>Enterobacterales</taxon>
        <taxon>Erwiniaceae</taxon>
        <taxon>Mixta</taxon>
    </lineage>
</organism>
<reference evidence="3" key="1">
    <citation type="submission" date="2017-09" db="EMBL/GenBank/DDBJ databases">
        <authorList>
            <person name="Palmer M."/>
            <person name="Steenkamp E.T."/>
            <person name="Coetzee M.P."/>
            <person name="Avontuur J.R."/>
            <person name="Van Zyl E."/>
            <person name="Chan W.-Y."/>
            <person name="Blom J."/>
            <person name="Venter S.N."/>
        </authorList>
    </citation>
    <scope>NUCLEOTIDE SEQUENCE [LARGE SCALE GENOMIC DNA]</scope>
    <source>
        <strain evidence="3">QC88-366</strain>
    </source>
</reference>
<dbReference type="EMBL" id="NWUO01000006">
    <property type="protein sequence ID" value="PNS11841.1"/>
    <property type="molecule type" value="Genomic_DNA"/>
</dbReference>
<evidence type="ECO:0000313" key="2">
    <source>
        <dbReference type="EMBL" id="PNS11841.1"/>
    </source>
</evidence>
<accession>A0A2K1Q9Y3</accession>
<keyword evidence="1" id="KW-1133">Transmembrane helix</keyword>
<sequence>MNHKILFFLSIIIIAVGLTGIFMQKKQFSTDENAPVVHQQGKKKVIVIAETLREIKTHDILSEKDYQIRAIEIDEEIQDIRNISPLGTNNLNGYLILHNLPKNSAILPDMVEAPNSETFILHSLKENEIPYDYRVRTQDESLLTSLSVGDKVSLYLRLVENEKGQLSSAAVASETGSALNKNIQKYVISRISGPLSVIEIKKGKNQEERGGYSHDETVGSVVLRISREQLAELRVVEKAGEVLLFPADGDKESYKKLSMDEVLKQFRVVKELRGGK</sequence>
<gene>
    <name evidence="2" type="ORF">COO59_10130</name>
</gene>
<feature type="transmembrane region" description="Helical" evidence="1">
    <location>
        <begin position="6"/>
        <end position="23"/>
    </location>
</feature>
<keyword evidence="3" id="KW-1185">Reference proteome</keyword>
<proteinExistence type="predicted"/>
<comment type="caution">
    <text evidence="2">The sequence shown here is derived from an EMBL/GenBank/DDBJ whole genome shotgun (WGS) entry which is preliminary data.</text>
</comment>
<keyword evidence="1" id="KW-0812">Transmembrane</keyword>
<dbReference type="OrthoDB" id="6555501at2"/>
<dbReference type="Proteomes" id="UP000236345">
    <property type="component" value="Unassembled WGS sequence"/>
</dbReference>
<protein>
    <submittedName>
        <fullName evidence="2">Pilus assembly protein CpaB</fullName>
    </submittedName>
</protein>
<evidence type="ECO:0000313" key="3">
    <source>
        <dbReference type="Proteomes" id="UP000236345"/>
    </source>
</evidence>
<keyword evidence="1" id="KW-0472">Membrane</keyword>
<name>A0A2K1Q9Y3_9GAMM</name>
<dbReference type="AlphaFoldDB" id="A0A2K1Q9Y3"/>